<dbReference type="PATRIC" id="fig|1315283.4.peg.1034"/>
<dbReference type="GO" id="GO:0003755">
    <property type="term" value="F:peptidyl-prolyl cis-trans isomerase activity"/>
    <property type="evidence" value="ECO:0007669"/>
    <property type="project" value="UniProtKB-UniRule"/>
</dbReference>
<evidence type="ECO:0000256" key="6">
    <source>
        <dbReference type="RuleBase" id="RU003915"/>
    </source>
</evidence>
<reference evidence="8 9" key="1">
    <citation type="submission" date="2015-03" db="EMBL/GenBank/DDBJ databases">
        <authorList>
            <person name="Murphy D."/>
        </authorList>
    </citation>
    <scope>NUCLEOTIDE SEQUENCE [LARGE SCALE GENOMIC DNA]</scope>
    <source>
        <strain evidence="8 9">KMM 520</strain>
    </source>
</reference>
<evidence type="ECO:0000313" key="8">
    <source>
        <dbReference type="EMBL" id="ALS32440.1"/>
    </source>
</evidence>
<accession>A0A0U2WVX0</accession>
<dbReference type="AlphaFoldDB" id="A0A0U2WVX0"/>
<dbReference type="PANTHER" id="PTHR43811">
    <property type="entry name" value="FKBP-TYPE PEPTIDYL-PROLYL CIS-TRANS ISOMERASE FKPA"/>
    <property type="match status" value="1"/>
</dbReference>
<keyword evidence="3 5" id="KW-0697">Rotamase</keyword>
<dbReference type="PANTHER" id="PTHR43811:SF57">
    <property type="entry name" value="FKBP-TYPE PEPTIDYL-PROLYL CIS-TRANS ISOMERASE FKPA-RELATED"/>
    <property type="match status" value="1"/>
</dbReference>
<proteinExistence type="inferred from homology"/>
<evidence type="ECO:0000313" key="9">
    <source>
        <dbReference type="Proteomes" id="UP000065261"/>
    </source>
</evidence>
<dbReference type="InterPro" id="IPR001179">
    <property type="entry name" value="PPIase_FKBP_dom"/>
</dbReference>
<dbReference type="PROSITE" id="PS50059">
    <property type="entry name" value="FKBP_PPIASE"/>
    <property type="match status" value="1"/>
</dbReference>
<dbReference type="GeneID" id="300941097"/>
<organism evidence="8">
    <name type="scientific">Pseudoalteromonas translucida KMM 520</name>
    <dbReference type="NCBI Taxonomy" id="1315283"/>
    <lineage>
        <taxon>Bacteria</taxon>
        <taxon>Pseudomonadati</taxon>
        <taxon>Pseudomonadota</taxon>
        <taxon>Gammaproteobacteria</taxon>
        <taxon>Alteromonadales</taxon>
        <taxon>Pseudoalteromonadaceae</taxon>
        <taxon>Pseudoalteromonas</taxon>
    </lineage>
</organism>
<dbReference type="EC" id="5.2.1.8" evidence="6"/>
<comment type="catalytic activity">
    <reaction evidence="1 5 6">
        <text>[protein]-peptidylproline (omega=180) = [protein]-peptidylproline (omega=0)</text>
        <dbReference type="Rhea" id="RHEA:16237"/>
        <dbReference type="Rhea" id="RHEA-COMP:10747"/>
        <dbReference type="Rhea" id="RHEA-COMP:10748"/>
        <dbReference type="ChEBI" id="CHEBI:83833"/>
        <dbReference type="ChEBI" id="CHEBI:83834"/>
        <dbReference type="EC" id="5.2.1.8"/>
    </reaction>
</comment>
<gene>
    <name evidence="8" type="ORF">PTRA_a1189</name>
</gene>
<dbReference type="KEGG" id="ptn:PTRA_a1189"/>
<dbReference type="Pfam" id="PF00254">
    <property type="entry name" value="FKBP_C"/>
    <property type="match status" value="1"/>
</dbReference>
<protein>
    <recommendedName>
        <fullName evidence="6">Peptidyl-prolyl cis-trans isomerase</fullName>
        <ecNumber evidence="6">5.2.1.8</ecNumber>
    </recommendedName>
</protein>
<evidence type="ECO:0000256" key="3">
    <source>
        <dbReference type="ARBA" id="ARBA00023110"/>
    </source>
</evidence>
<dbReference type="EMBL" id="CP011034">
    <property type="protein sequence ID" value="ALS32440.1"/>
    <property type="molecule type" value="Genomic_DNA"/>
</dbReference>
<dbReference type="InterPro" id="IPR000774">
    <property type="entry name" value="PPIase_FKBP_N"/>
</dbReference>
<dbReference type="RefSeq" id="WP_011327723.1">
    <property type="nucleotide sequence ID" value="NZ_CP011034.1"/>
</dbReference>
<dbReference type="FunFam" id="3.10.50.40:FF:000006">
    <property type="entry name" value="Peptidyl-prolyl cis-trans isomerase"/>
    <property type="match status" value="1"/>
</dbReference>
<dbReference type="Gene3D" id="3.10.50.40">
    <property type="match status" value="1"/>
</dbReference>
<evidence type="ECO:0000256" key="5">
    <source>
        <dbReference type="PROSITE-ProRule" id="PRU00277"/>
    </source>
</evidence>
<dbReference type="Pfam" id="PF01346">
    <property type="entry name" value="FKBP_N"/>
    <property type="match status" value="1"/>
</dbReference>
<dbReference type="SUPFAM" id="SSF54534">
    <property type="entry name" value="FKBP-like"/>
    <property type="match status" value="1"/>
</dbReference>
<evidence type="ECO:0000256" key="2">
    <source>
        <dbReference type="ARBA" id="ARBA00006577"/>
    </source>
</evidence>
<sequence length="158" mass="17335">MLNIILAVIIAIFCFLIFKNSKKAKQQVGINAQIEADFLAANAKVDGVQETASGLQYKVLHQGQSDDKPNPKSMVNVHYHGTLIDGTVFDSSVERKAPISFGLHQVIKGWTEGLQLMSPGDKYLLYVPHQLAYGEKRVGSIPPASLLIFEVELLAIES</sequence>
<dbReference type="GO" id="GO:0006457">
    <property type="term" value="P:protein folding"/>
    <property type="evidence" value="ECO:0007669"/>
    <property type="project" value="InterPro"/>
</dbReference>
<dbReference type="InterPro" id="IPR046357">
    <property type="entry name" value="PPIase_dom_sf"/>
</dbReference>
<evidence type="ECO:0000256" key="4">
    <source>
        <dbReference type="ARBA" id="ARBA00023235"/>
    </source>
</evidence>
<evidence type="ECO:0000259" key="7">
    <source>
        <dbReference type="PROSITE" id="PS50059"/>
    </source>
</evidence>
<evidence type="ECO:0000256" key="1">
    <source>
        <dbReference type="ARBA" id="ARBA00000971"/>
    </source>
</evidence>
<name>A0A0U2WVX0_9GAMM</name>
<dbReference type="OrthoDB" id="9814548at2"/>
<feature type="domain" description="PPIase FKBP-type" evidence="7">
    <location>
        <begin position="72"/>
        <end position="157"/>
    </location>
</feature>
<comment type="similarity">
    <text evidence="2 6">Belongs to the FKBP-type PPIase family.</text>
</comment>
<dbReference type="Proteomes" id="UP000065261">
    <property type="component" value="Chromosome I"/>
</dbReference>
<keyword evidence="4 5" id="KW-0413">Isomerase</keyword>